<dbReference type="PANTHER" id="PTHR30176">
    <property type="entry name" value="FERREDOXIN-TYPE PROTEIN NAPH"/>
    <property type="match status" value="1"/>
</dbReference>
<evidence type="ECO:0000256" key="4">
    <source>
        <dbReference type="ARBA" id="ARBA00022982"/>
    </source>
</evidence>
<dbReference type="GO" id="GO:0051539">
    <property type="term" value="F:4 iron, 4 sulfur cluster binding"/>
    <property type="evidence" value="ECO:0007669"/>
    <property type="project" value="UniProtKB-KW"/>
</dbReference>
<evidence type="ECO:0000313" key="10">
    <source>
        <dbReference type="Proteomes" id="UP000199758"/>
    </source>
</evidence>
<evidence type="ECO:0000256" key="5">
    <source>
        <dbReference type="ARBA" id="ARBA00023004"/>
    </source>
</evidence>
<evidence type="ECO:0000256" key="3">
    <source>
        <dbReference type="ARBA" id="ARBA00022723"/>
    </source>
</evidence>
<proteinExistence type="predicted"/>
<evidence type="ECO:0000259" key="8">
    <source>
        <dbReference type="PROSITE" id="PS51379"/>
    </source>
</evidence>
<keyword evidence="7" id="KW-0812">Transmembrane</keyword>
<organism evidence="9 10">
    <name type="scientific">Hydrocarboniphaga daqingensis</name>
    <dbReference type="NCBI Taxonomy" id="490188"/>
    <lineage>
        <taxon>Bacteria</taxon>
        <taxon>Pseudomonadati</taxon>
        <taxon>Pseudomonadota</taxon>
        <taxon>Gammaproteobacteria</taxon>
        <taxon>Nevskiales</taxon>
        <taxon>Nevskiaceae</taxon>
        <taxon>Hydrocarboniphaga</taxon>
    </lineage>
</organism>
<feature type="transmembrane region" description="Helical" evidence="7">
    <location>
        <begin position="151"/>
        <end position="171"/>
    </location>
</feature>
<feature type="transmembrane region" description="Helical" evidence="7">
    <location>
        <begin position="33"/>
        <end position="50"/>
    </location>
</feature>
<dbReference type="GO" id="GO:0046872">
    <property type="term" value="F:metal ion binding"/>
    <property type="evidence" value="ECO:0007669"/>
    <property type="project" value="UniProtKB-KW"/>
</dbReference>
<name>A0A1M5PNC0_9GAMM</name>
<dbReference type="PROSITE" id="PS51379">
    <property type="entry name" value="4FE4S_FER_2"/>
    <property type="match status" value="1"/>
</dbReference>
<dbReference type="InterPro" id="IPR051684">
    <property type="entry name" value="Electron_Trans/Redox"/>
</dbReference>
<evidence type="ECO:0000256" key="2">
    <source>
        <dbReference type="ARBA" id="ARBA00022485"/>
    </source>
</evidence>
<feature type="transmembrane region" description="Helical" evidence="7">
    <location>
        <begin position="183"/>
        <end position="204"/>
    </location>
</feature>
<dbReference type="SUPFAM" id="SSF54862">
    <property type="entry name" value="4Fe-4S ferredoxins"/>
    <property type="match status" value="1"/>
</dbReference>
<gene>
    <name evidence="9" type="ORF">SAMN04488068_2211</name>
</gene>
<dbReference type="Proteomes" id="UP000199758">
    <property type="component" value="Unassembled WGS sequence"/>
</dbReference>
<dbReference type="STRING" id="490188.SAMN04488068_2211"/>
<dbReference type="PROSITE" id="PS00198">
    <property type="entry name" value="4FE4S_FER_1"/>
    <property type="match status" value="1"/>
</dbReference>
<feature type="domain" description="4Fe-4S ferredoxin-type" evidence="8">
    <location>
        <begin position="244"/>
        <end position="274"/>
    </location>
</feature>
<keyword evidence="2" id="KW-0004">4Fe-4S</keyword>
<dbReference type="OrthoDB" id="9811700at2"/>
<dbReference type="InterPro" id="IPR013783">
    <property type="entry name" value="Ig-like_fold"/>
</dbReference>
<keyword evidence="5" id="KW-0408">Iron</keyword>
<dbReference type="InterPro" id="IPR014116">
    <property type="entry name" value="Cyt_c_oxidase_cbb3_FixG"/>
</dbReference>
<evidence type="ECO:0000256" key="1">
    <source>
        <dbReference type="ARBA" id="ARBA00022448"/>
    </source>
</evidence>
<dbReference type="PANTHER" id="PTHR30176:SF3">
    <property type="entry name" value="FERREDOXIN-TYPE PROTEIN NAPH"/>
    <property type="match status" value="1"/>
</dbReference>
<protein>
    <submittedName>
        <fullName evidence="9">Cytochrome c oxidase accessory protein FixG</fullName>
    </submittedName>
</protein>
<feature type="transmembrane region" description="Helical" evidence="7">
    <location>
        <begin position="323"/>
        <end position="342"/>
    </location>
</feature>
<dbReference type="RefSeq" id="WP_072897552.1">
    <property type="nucleotide sequence ID" value="NZ_FQWZ01000005.1"/>
</dbReference>
<dbReference type="NCBIfam" id="TIGR02745">
    <property type="entry name" value="ccoG_rdxA_fixG"/>
    <property type="match status" value="1"/>
</dbReference>
<keyword evidence="6" id="KW-0411">Iron-sulfur</keyword>
<keyword evidence="10" id="KW-1185">Reference proteome</keyword>
<keyword evidence="4" id="KW-0249">Electron transport</keyword>
<dbReference type="Pfam" id="PF12801">
    <property type="entry name" value="Fer4_5"/>
    <property type="match status" value="1"/>
</dbReference>
<dbReference type="InterPro" id="IPR032879">
    <property type="entry name" value="FixG_C"/>
</dbReference>
<dbReference type="Gene3D" id="2.60.40.10">
    <property type="entry name" value="Immunoglobulins"/>
    <property type="match status" value="1"/>
</dbReference>
<keyword evidence="7" id="KW-1133">Transmembrane helix</keyword>
<evidence type="ECO:0000313" key="9">
    <source>
        <dbReference type="EMBL" id="SHH03247.1"/>
    </source>
</evidence>
<evidence type="ECO:0000256" key="7">
    <source>
        <dbReference type="SAM" id="Phobius"/>
    </source>
</evidence>
<dbReference type="GO" id="GO:0005886">
    <property type="term" value="C:plasma membrane"/>
    <property type="evidence" value="ECO:0007669"/>
    <property type="project" value="TreeGrafter"/>
</dbReference>
<dbReference type="Pfam" id="PF13746">
    <property type="entry name" value="Fer4_18"/>
    <property type="match status" value="1"/>
</dbReference>
<keyword evidence="7" id="KW-0472">Membrane</keyword>
<sequence>MKNPPPIEGALYASEAKIYARAASGRYASLRRYAAVALLAIYYLLPWLQWDGRPAVLLDLPSRRFHLLSVTLFPQDLFLLAVLLVVAAMTLFLFTTLAGRLWCGYACPQTVWTEAFMWMERLAEGERHQRQKLDQGRWTAKKIARKSAKHAMWAGFALLTGLTFVAYFIPARELLHQVVQGSLAGWPLFWALFYGFATWGNAGFMREQVCKYMCPYARFQSAMFDRDTLIVAYDERRGEPRKTGARLTDRPAGDCIDCTLCVQVCPTGIDIRKGLQYECIACAACVDACDSVMDRVGKPRGLVRYTSERHTQTGTARVLRPRLMGYALVWALVLAGFSSLLLTRSPLGLDVLRDRRQLYRELADGRIANLYTLKIANKSDDAVDLHIEALRADGQLLELSETQVRVAASSTESLVVGALLPAQQARGVQKIRFVLSGVNAPELRQTHDASFIGASQ</sequence>
<keyword evidence="3" id="KW-0479">Metal-binding</keyword>
<dbReference type="AlphaFoldDB" id="A0A1M5PNC0"/>
<dbReference type="EMBL" id="FQWZ01000005">
    <property type="protein sequence ID" value="SHH03247.1"/>
    <property type="molecule type" value="Genomic_DNA"/>
</dbReference>
<dbReference type="InterPro" id="IPR017900">
    <property type="entry name" value="4Fe4S_Fe_S_CS"/>
</dbReference>
<evidence type="ECO:0000256" key="6">
    <source>
        <dbReference type="ARBA" id="ARBA00023014"/>
    </source>
</evidence>
<reference evidence="9 10" key="1">
    <citation type="submission" date="2016-11" db="EMBL/GenBank/DDBJ databases">
        <authorList>
            <person name="Jaros S."/>
            <person name="Januszkiewicz K."/>
            <person name="Wedrychowicz H."/>
        </authorList>
    </citation>
    <scope>NUCLEOTIDE SEQUENCE [LARGE SCALE GENOMIC DNA]</scope>
    <source>
        <strain evidence="9 10">CGMCC 1.7049</strain>
    </source>
</reference>
<keyword evidence="1" id="KW-0813">Transport</keyword>
<accession>A0A1M5PNC0</accession>
<dbReference type="InterPro" id="IPR017896">
    <property type="entry name" value="4Fe4S_Fe-S-bd"/>
</dbReference>
<dbReference type="Pfam" id="PF11614">
    <property type="entry name" value="FixG_C"/>
    <property type="match status" value="1"/>
</dbReference>
<feature type="transmembrane region" description="Helical" evidence="7">
    <location>
        <begin position="77"/>
        <end position="98"/>
    </location>
</feature>